<dbReference type="STRING" id="71717.A0A4Y7TIY9"/>
<feature type="region of interest" description="Disordered" evidence="6">
    <location>
        <begin position="213"/>
        <end position="245"/>
    </location>
</feature>
<dbReference type="GO" id="GO:0046872">
    <property type="term" value="F:metal ion binding"/>
    <property type="evidence" value="ECO:0007669"/>
    <property type="project" value="UniProtKB-KW"/>
</dbReference>
<dbReference type="Pfam" id="PF00412">
    <property type="entry name" value="LIM"/>
    <property type="match status" value="3"/>
</dbReference>
<dbReference type="EMBL" id="QPFP01000010">
    <property type="protein sequence ID" value="TEB34157.1"/>
    <property type="molecule type" value="Genomic_DNA"/>
</dbReference>
<evidence type="ECO:0000256" key="3">
    <source>
        <dbReference type="ARBA" id="ARBA00022833"/>
    </source>
</evidence>
<keyword evidence="2" id="KW-0677">Repeat</keyword>
<gene>
    <name evidence="8" type="ORF">FA13DRAFT_1729645</name>
</gene>
<dbReference type="Gene3D" id="2.10.110.10">
    <property type="entry name" value="Cysteine Rich Protein"/>
    <property type="match status" value="3"/>
</dbReference>
<dbReference type="GO" id="GO:0003712">
    <property type="term" value="F:transcription coregulator activity"/>
    <property type="evidence" value="ECO:0007669"/>
    <property type="project" value="TreeGrafter"/>
</dbReference>
<feature type="compositionally biased region" description="Low complexity" evidence="6">
    <location>
        <begin position="102"/>
        <end position="123"/>
    </location>
</feature>
<feature type="domain" description="LIM zinc-binding" evidence="7">
    <location>
        <begin position="372"/>
        <end position="431"/>
    </location>
</feature>
<dbReference type="AlphaFoldDB" id="A0A4Y7TIY9"/>
<keyword evidence="4 5" id="KW-0440">LIM domain</keyword>
<feature type="domain" description="LIM zinc-binding" evidence="7">
    <location>
        <begin position="514"/>
        <end position="575"/>
    </location>
</feature>
<comment type="caution">
    <text evidence="8">The sequence shown here is derived from an EMBL/GenBank/DDBJ whole genome shotgun (WGS) entry which is preliminary data.</text>
</comment>
<dbReference type="GO" id="GO:0030695">
    <property type="term" value="F:GTPase regulator activity"/>
    <property type="evidence" value="ECO:0007669"/>
    <property type="project" value="UniProtKB-ARBA"/>
</dbReference>
<reference evidence="8 9" key="1">
    <citation type="journal article" date="2019" name="Nat. Ecol. Evol.">
        <title>Megaphylogeny resolves global patterns of mushroom evolution.</title>
        <authorList>
            <person name="Varga T."/>
            <person name="Krizsan K."/>
            <person name="Foldi C."/>
            <person name="Dima B."/>
            <person name="Sanchez-Garcia M."/>
            <person name="Sanchez-Ramirez S."/>
            <person name="Szollosi G.J."/>
            <person name="Szarkandi J.G."/>
            <person name="Papp V."/>
            <person name="Albert L."/>
            <person name="Andreopoulos W."/>
            <person name="Angelini C."/>
            <person name="Antonin V."/>
            <person name="Barry K.W."/>
            <person name="Bougher N.L."/>
            <person name="Buchanan P."/>
            <person name="Buyck B."/>
            <person name="Bense V."/>
            <person name="Catcheside P."/>
            <person name="Chovatia M."/>
            <person name="Cooper J."/>
            <person name="Damon W."/>
            <person name="Desjardin D."/>
            <person name="Finy P."/>
            <person name="Geml J."/>
            <person name="Haridas S."/>
            <person name="Hughes K."/>
            <person name="Justo A."/>
            <person name="Karasinski D."/>
            <person name="Kautmanova I."/>
            <person name="Kiss B."/>
            <person name="Kocsube S."/>
            <person name="Kotiranta H."/>
            <person name="LaButti K.M."/>
            <person name="Lechner B.E."/>
            <person name="Liimatainen K."/>
            <person name="Lipzen A."/>
            <person name="Lukacs Z."/>
            <person name="Mihaltcheva S."/>
            <person name="Morgado L.N."/>
            <person name="Niskanen T."/>
            <person name="Noordeloos M.E."/>
            <person name="Ohm R.A."/>
            <person name="Ortiz-Santana B."/>
            <person name="Ovrebo C."/>
            <person name="Racz N."/>
            <person name="Riley R."/>
            <person name="Savchenko A."/>
            <person name="Shiryaev A."/>
            <person name="Soop K."/>
            <person name="Spirin V."/>
            <person name="Szebenyi C."/>
            <person name="Tomsovsky M."/>
            <person name="Tulloss R.E."/>
            <person name="Uehling J."/>
            <person name="Grigoriev I.V."/>
            <person name="Vagvolgyi C."/>
            <person name="Papp T."/>
            <person name="Martin F.M."/>
            <person name="Miettinen O."/>
            <person name="Hibbett D.S."/>
            <person name="Nagy L.G."/>
        </authorList>
    </citation>
    <scope>NUCLEOTIDE SEQUENCE [LARGE SCALE GENOMIC DNA]</scope>
    <source>
        <strain evidence="8 9">FP101781</strain>
    </source>
</reference>
<evidence type="ECO:0000313" key="8">
    <source>
        <dbReference type="EMBL" id="TEB34157.1"/>
    </source>
</evidence>
<dbReference type="InterPro" id="IPR001781">
    <property type="entry name" value="Znf_LIM"/>
</dbReference>
<sequence length="577" mass="63706">MSSQAPSRVRGEVNRSKIGLKVDSLDDPPPRSLRTPSPSPSGPPKRTRQTDSQQRPRPQSQIYPATAKSSFMDDVPHNQRGSGSEVIQPKRRELPQQPPQHPQSQSQSRPRPQSQNFQQQQNPMTFDAATGVACAPPAGNAGICASPSEDSCPGLHRRGSCITTPMTTHDQSPSSPAPLKMANILKMEEDDRKSFQQRFSPQNVPSINLHHTGQQQFQGQPPSINVQHTGNHQNQQPYQNQPNAPLINVGSPPESTASSPRIAVHHTGRTDMTNGTHQMIPIINFDTMPSSPPANPGMPSINTSEEAPSPTNGNGRPPPQIFEVPGISVSGQFDDGSSNGAPQISVSASGDNGHNHNHNHGPQSHQHPHPHQPQQARFGPIVGRIVSAMGVRWHPNCFKCSVCSELLEHVSSYEHDGRPYCHLDYHENFAPRCYSCKTPIIEEQFISLDDPALGKRTYHMEHFFCAECGDPFLTPSMSNTSGELALSGDGDFEGFTVYKGHPYCEPCHVRLRLPKCKKCKKSIRDHDRAVEALGGKWCWSCFVCEGCDRPFDDPSFFQRDGHPYCEHCFSIILRNEM</sequence>
<organism evidence="8 9">
    <name type="scientific">Coprinellus micaceus</name>
    <name type="common">Glistening ink-cap mushroom</name>
    <name type="synonym">Coprinus micaceus</name>
    <dbReference type="NCBI Taxonomy" id="71717"/>
    <lineage>
        <taxon>Eukaryota</taxon>
        <taxon>Fungi</taxon>
        <taxon>Dikarya</taxon>
        <taxon>Basidiomycota</taxon>
        <taxon>Agaricomycotina</taxon>
        <taxon>Agaricomycetes</taxon>
        <taxon>Agaricomycetidae</taxon>
        <taxon>Agaricales</taxon>
        <taxon>Agaricineae</taxon>
        <taxon>Psathyrellaceae</taxon>
        <taxon>Coprinellus</taxon>
    </lineage>
</organism>
<evidence type="ECO:0000256" key="1">
    <source>
        <dbReference type="ARBA" id="ARBA00022723"/>
    </source>
</evidence>
<feature type="region of interest" description="Disordered" evidence="6">
    <location>
        <begin position="284"/>
        <end position="376"/>
    </location>
</feature>
<keyword evidence="3 5" id="KW-0862">Zinc</keyword>
<feature type="compositionally biased region" description="Polar residues" evidence="6">
    <location>
        <begin position="329"/>
        <end position="350"/>
    </location>
</feature>
<name>A0A4Y7TIY9_COPMI</name>
<dbReference type="PANTHER" id="PTHR24205:SF16">
    <property type="entry name" value="GH01042P-RELATED"/>
    <property type="match status" value="1"/>
</dbReference>
<protein>
    <recommendedName>
        <fullName evidence="7">LIM zinc-binding domain-containing protein</fullName>
    </recommendedName>
</protein>
<feature type="compositionally biased region" description="Polar residues" evidence="6">
    <location>
        <begin position="213"/>
        <end position="232"/>
    </location>
</feature>
<evidence type="ECO:0000256" key="2">
    <source>
        <dbReference type="ARBA" id="ARBA00022737"/>
    </source>
</evidence>
<feature type="compositionally biased region" description="Low complexity" evidence="6">
    <location>
        <begin position="233"/>
        <end position="245"/>
    </location>
</feature>
<dbReference type="PROSITE" id="PS50023">
    <property type="entry name" value="LIM_DOMAIN_2"/>
    <property type="match status" value="2"/>
</dbReference>
<evidence type="ECO:0000256" key="6">
    <source>
        <dbReference type="SAM" id="MobiDB-lite"/>
    </source>
</evidence>
<evidence type="ECO:0000313" key="9">
    <source>
        <dbReference type="Proteomes" id="UP000298030"/>
    </source>
</evidence>
<dbReference type="Proteomes" id="UP000298030">
    <property type="component" value="Unassembled WGS sequence"/>
</dbReference>
<feature type="compositionally biased region" description="Polar residues" evidence="6">
    <location>
        <begin position="300"/>
        <end position="314"/>
    </location>
</feature>
<dbReference type="CDD" id="cd08368">
    <property type="entry name" value="LIM"/>
    <property type="match status" value="3"/>
</dbReference>
<keyword evidence="1 5" id="KW-0479">Metal-binding</keyword>
<evidence type="ECO:0000256" key="4">
    <source>
        <dbReference type="ARBA" id="ARBA00023038"/>
    </source>
</evidence>
<dbReference type="PANTHER" id="PTHR24205">
    <property type="entry name" value="FOUR AND A HALF LIM DOMAINS PROTEIN"/>
    <property type="match status" value="1"/>
</dbReference>
<dbReference type="SUPFAM" id="SSF57716">
    <property type="entry name" value="Glucocorticoid receptor-like (DNA-binding domain)"/>
    <property type="match status" value="3"/>
</dbReference>
<feature type="region of interest" description="Disordered" evidence="6">
    <location>
        <begin position="1"/>
        <end position="127"/>
    </location>
</feature>
<proteinExistence type="predicted"/>
<dbReference type="OrthoDB" id="15567at2759"/>
<accession>A0A4Y7TIY9</accession>
<keyword evidence="9" id="KW-1185">Reference proteome</keyword>
<dbReference type="GO" id="GO:0005634">
    <property type="term" value="C:nucleus"/>
    <property type="evidence" value="ECO:0007669"/>
    <property type="project" value="TreeGrafter"/>
</dbReference>
<dbReference type="SMART" id="SM00132">
    <property type="entry name" value="LIM"/>
    <property type="match status" value="3"/>
</dbReference>
<evidence type="ECO:0000259" key="7">
    <source>
        <dbReference type="PROSITE" id="PS50023"/>
    </source>
</evidence>
<evidence type="ECO:0000256" key="5">
    <source>
        <dbReference type="PROSITE-ProRule" id="PRU00125"/>
    </source>
</evidence>
<feature type="compositionally biased region" description="Polar residues" evidence="6">
    <location>
        <begin position="50"/>
        <end position="69"/>
    </location>
</feature>